<evidence type="ECO:0000259" key="11">
    <source>
        <dbReference type="Pfam" id="PF03813"/>
    </source>
</evidence>
<dbReference type="KEGG" id="pmrn:116942088"/>
<name>A0AAJ7T1D6_PETMA</name>
<accession>A0AAJ7T1D6</accession>
<keyword evidence="5" id="KW-0158">Chromosome</keyword>
<dbReference type="GO" id="GO:0006409">
    <property type="term" value="P:tRNA export from nucleus"/>
    <property type="evidence" value="ECO:0007669"/>
    <property type="project" value="TreeGrafter"/>
</dbReference>
<dbReference type="InterPro" id="IPR005554">
    <property type="entry name" value="NOL6/Upt22"/>
</dbReference>
<dbReference type="InterPro" id="IPR035370">
    <property type="entry name" value="Nrap_D5"/>
</dbReference>
<evidence type="ECO:0000256" key="8">
    <source>
        <dbReference type="ARBA" id="ARBA00035000"/>
    </source>
</evidence>
<organism evidence="17 18">
    <name type="scientific">Petromyzon marinus</name>
    <name type="common">Sea lamprey</name>
    <dbReference type="NCBI Taxonomy" id="7757"/>
    <lineage>
        <taxon>Eukaryota</taxon>
        <taxon>Metazoa</taxon>
        <taxon>Chordata</taxon>
        <taxon>Craniata</taxon>
        <taxon>Vertebrata</taxon>
        <taxon>Cyclostomata</taxon>
        <taxon>Hyperoartia</taxon>
        <taxon>Petromyzontiformes</taxon>
        <taxon>Petromyzontidae</taxon>
        <taxon>Petromyzon</taxon>
    </lineage>
</organism>
<dbReference type="GO" id="GO:0034456">
    <property type="term" value="C:UTP-C complex"/>
    <property type="evidence" value="ECO:0007669"/>
    <property type="project" value="TreeGrafter"/>
</dbReference>
<keyword evidence="7 9" id="KW-0539">Nucleus</keyword>
<evidence type="ECO:0000256" key="3">
    <source>
        <dbReference type="ARBA" id="ARBA00006674"/>
    </source>
</evidence>
<evidence type="ECO:0000259" key="16">
    <source>
        <dbReference type="Pfam" id="PF17407"/>
    </source>
</evidence>
<dbReference type="InterPro" id="IPR035369">
    <property type="entry name" value="Nrap_D4"/>
</dbReference>
<reference evidence="18" key="1">
    <citation type="submission" date="2025-08" db="UniProtKB">
        <authorList>
            <consortium name="RefSeq"/>
        </authorList>
    </citation>
    <scope>IDENTIFICATION</scope>
    <source>
        <tissue evidence="18">Sperm</tissue>
    </source>
</reference>
<evidence type="ECO:0000256" key="5">
    <source>
        <dbReference type="ARBA" id="ARBA00022454"/>
    </source>
</evidence>
<comment type="function">
    <text evidence="8">Part of the small subunit (SSU) processome, first precursor of the small eukaryotic ribosomal subunit. During the assembly of the SSU processome in the nucleolus, many ribosome biogenesis factors, an RNA chaperone and ribosomal proteins associate with the nascent pre-rRNA and work in concert to generate RNA folding, modifications, rearrangements and cleavage as well as targeted degradation of pre-ribosomal RNA by the RNA exosome.</text>
</comment>
<evidence type="ECO:0000259" key="15">
    <source>
        <dbReference type="Pfam" id="PF17406"/>
    </source>
</evidence>
<dbReference type="FunFam" id="1.10.1410.10:FF:000006">
    <property type="entry name" value="Nucleolar protein 6"/>
    <property type="match status" value="1"/>
</dbReference>
<dbReference type="GO" id="GO:0032040">
    <property type="term" value="C:small-subunit processome"/>
    <property type="evidence" value="ECO:0007669"/>
    <property type="project" value="TreeGrafter"/>
</dbReference>
<dbReference type="FunFam" id="1.10.1410.10:FF:000005">
    <property type="entry name" value="Nucleolar protein 6"/>
    <property type="match status" value="1"/>
</dbReference>
<feature type="domain" description="Nrap protein" evidence="13">
    <location>
        <begin position="486"/>
        <end position="643"/>
    </location>
</feature>
<feature type="domain" description="Nrap protein" evidence="15">
    <location>
        <begin position="867"/>
        <end position="1022"/>
    </location>
</feature>
<dbReference type="InterPro" id="IPR035368">
    <property type="entry name" value="Nrap_D3"/>
</dbReference>
<feature type="domain" description="Nrap protein" evidence="12">
    <location>
        <begin position="340"/>
        <end position="479"/>
    </location>
</feature>
<evidence type="ECO:0000256" key="6">
    <source>
        <dbReference type="ARBA" id="ARBA00022884"/>
    </source>
</evidence>
<feature type="compositionally biased region" description="Basic and acidic residues" evidence="10">
    <location>
        <begin position="13"/>
        <end position="42"/>
    </location>
</feature>
<dbReference type="InterPro" id="IPR035371">
    <property type="entry name" value="Nrap_D6"/>
</dbReference>
<dbReference type="Proteomes" id="UP001318040">
    <property type="component" value="Chromosome 13"/>
</dbReference>
<gene>
    <name evidence="18" type="primary">NOL6</name>
</gene>
<dbReference type="Pfam" id="PF17403">
    <property type="entry name" value="Nrap_D2"/>
    <property type="match status" value="1"/>
</dbReference>
<dbReference type="Pfam" id="PF17407">
    <property type="entry name" value="Nrap_D6"/>
    <property type="match status" value="1"/>
</dbReference>
<evidence type="ECO:0000256" key="1">
    <source>
        <dbReference type="ARBA" id="ARBA00004286"/>
    </source>
</evidence>
<evidence type="ECO:0000313" key="18">
    <source>
        <dbReference type="RefSeq" id="XP_032809546.1"/>
    </source>
</evidence>
<proteinExistence type="inferred from homology"/>
<comment type="subcellular location">
    <subcellularLocation>
        <location evidence="1">Chromosome</location>
    </subcellularLocation>
    <subcellularLocation>
        <location evidence="2 9">Nucleus</location>
        <location evidence="2 9">Nucleolus</location>
    </subcellularLocation>
</comment>
<keyword evidence="17" id="KW-1185">Reference proteome</keyword>
<sequence length="1192" mass="130892">MKRKVAEGAPTLSEKKVKEEMVKEEDKKEVDKEAGRFVRAPKDPPAPSKPVKQDLYRPPTSEELNHLRETQQLFHSGLLRMQLDELLAEVRLPQKKREMIDAFLHDLNGLLDGVPPTPPQSLSEEVCVPDLDSGDSVQVPFRPGPGLLKGRFCSGPPAAVRVVGSYLLGTTVRPDVAVDVAVTMPTGSLQPKDHLNQRYLHKRALYLAHLAAHLADKPGVGDLRYTLARAAHTTPVLVVRPPGKAGRQFSVRLHVVPPDNFFLPSRFHPARNNVRPEWFAGKAPREGGSDGAAAADFPSLPPSVSAAAPPTPHYNAAVLSDLLMEPHLHFLFGVAAESPALRDAAALLRVWLRQRSLHAGQGGFGGFLASMLLALLLSTRRLSRALSSYQLVRGALHFLADTDLTQEGASFVQEPQDGTPSLADFHAAYDVVFVDPTGHLNLCADMTAATFHRVQREARASLAVLDAGAPDAFELLFMRRVPFARAHDHLLHVRASRLQAVCRKLALLPALLDRGGDYVATALPSLARLLQRGLGARALAVAHAPRASPEWEITTEPPLHRDLGPVTFGLLLNSDLYTGVLERGPAADSAQAAEFRAFWGERSELRRFQDGSICEAVLWSCDSVAKRRLIPEQIIKHLLHTHTDVPPECVSYVGGQVEALIQVPHARPSQRRTGEEELTAAVQAFDELGRWLRGLQGLPLTVTSVQGTHPALRHTAVMPPVPTTVDPGYSRPWEHGPVLTPDPEKPAPAYVPALTVICHMEGSGRWPKEREGIRRIKAAFHIRLAELLSREHHVTCQPGQSHVDVYKDGFVFRVRVAYRREPAILKEQRAPDGAVKLRDTEESLALERETVHRPLHASHIAGLQQQYPAFSAACRLTARWVAAQLLSDYVREEAVELLVARVFLQPAPYSTPSCPQVAFLRVLELISSFDWANSALVVNFNNTMKEADVTEVGTRLSAMRAQHPVMFIATPDDHHSSMWTRGTPTAQILQRLMALAAETCNVLERAMMEPEPSSDIRKVFRPSLEVFDVLLRLAPRHLPRAAHAVDRPAVTLQRGVLLPAKPARAAKAAPTSWQAQHHHMPAVEYDPARLFLQELQDAFGELALFFHDPHGGDVIGVVWRPDAFAPQPFATSHVAARRPHGQNSVAGGERKAAAAATALVPNVPAVLGDMAVLGQGLVLKVEPRTERWGHIE</sequence>
<evidence type="ECO:0000256" key="10">
    <source>
        <dbReference type="SAM" id="MobiDB-lite"/>
    </source>
</evidence>
<dbReference type="CTD" id="65083"/>
<dbReference type="PANTHER" id="PTHR17972">
    <property type="entry name" value="NUCLEOLAR RNA-ASSOCIATED PROTEIN"/>
    <property type="match status" value="1"/>
</dbReference>
<evidence type="ECO:0000256" key="9">
    <source>
        <dbReference type="RuleBase" id="RU364032"/>
    </source>
</evidence>
<evidence type="ECO:0000259" key="14">
    <source>
        <dbReference type="Pfam" id="PF17405"/>
    </source>
</evidence>
<evidence type="ECO:0000313" key="17">
    <source>
        <dbReference type="Proteomes" id="UP001318040"/>
    </source>
</evidence>
<evidence type="ECO:0000256" key="7">
    <source>
        <dbReference type="ARBA" id="ARBA00023242"/>
    </source>
</evidence>
<feature type="domain" description="Nrap protein" evidence="16">
    <location>
        <begin position="1024"/>
        <end position="1181"/>
    </location>
</feature>
<dbReference type="GO" id="GO:0006364">
    <property type="term" value="P:rRNA processing"/>
    <property type="evidence" value="ECO:0007669"/>
    <property type="project" value="TreeGrafter"/>
</dbReference>
<dbReference type="Gene3D" id="3.30.70.3030">
    <property type="match status" value="1"/>
</dbReference>
<dbReference type="Pfam" id="PF17405">
    <property type="entry name" value="Nrap_D4"/>
    <property type="match status" value="1"/>
</dbReference>
<dbReference type="RefSeq" id="XP_032809546.1">
    <property type="nucleotide sequence ID" value="XM_032953655.1"/>
</dbReference>
<protein>
    <recommendedName>
        <fullName evidence="4 9">Nucleolar protein 6</fullName>
    </recommendedName>
</protein>
<dbReference type="AlphaFoldDB" id="A0AAJ7T1D6"/>
<dbReference type="GO" id="GO:0032545">
    <property type="term" value="C:CURI complex"/>
    <property type="evidence" value="ECO:0007669"/>
    <property type="project" value="TreeGrafter"/>
</dbReference>
<dbReference type="GO" id="GO:0005694">
    <property type="term" value="C:chromosome"/>
    <property type="evidence" value="ECO:0007669"/>
    <property type="project" value="UniProtKB-SubCell"/>
</dbReference>
<feature type="domain" description="Nrap protein" evidence="14">
    <location>
        <begin position="659"/>
        <end position="865"/>
    </location>
</feature>
<evidence type="ECO:0000259" key="12">
    <source>
        <dbReference type="Pfam" id="PF17403"/>
    </source>
</evidence>
<keyword evidence="6 9" id="KW-0694">RNA-binding</keyword>
<evidence type="ECO:0000256" key="2">
    <source>
        <dbReference type="ARBA" id="ARBA00004604"/>
    </source>
</evidence>
<dbReference type="Pfam" id="PF17406">
    <property type="entry name" value="Nrap_D5"/>
    <property type="match status" value="1"/>
</dbReference>
<feature type="domain" description="Nrap protein" evidence="11">
    <location>
        <begin position="178"/>
        <end position="332"/>
    </location>
</feature>
<evidence type="ECO:0000256" key="4">
    <source>
        <dbReference type="ARBA" id="ARBA00016437"/>
    </source>
</evidence>
<dbReference type="InterPro" id="IPR035082">
    <property type="entry name" value="Nrap_D1"/>
</dbReference>
<dbReference type="InterPro" id="IPR035367">
    <property type="entry name" value="Nrap_D2"/>
</dbReference>
<dbReference type="Pfam" id="PF03813">
    <property type="entry name" value="Nrap"/>
    <property type="match status" value="1"/>
</dbReference>
<comment type="similarity">
    <text evidence="3 9">Belongs to the NRAP family.</text>
</comment>
<evidence type="ECO:0000259" key="13">
    <source>
        <dbReference type="Pfam" id="PF17404"/>
    </source>
</evidence>
<feature type="region of interest" description="Disordered" evidence="10">
    <location>
        <begin position="1"/>
        <end position="58"/>
    </location>
</feature>
<dbReference type="Gene3D" id="1.10.1410.10">
    <property type="match status" value="2"/>
</dbReference>
<dbReference type="PANTHER" id="PTHR17972:SF0">
    <property type="entry name" value="NUCLEOLAR PROTEIN 6"/>
    <property type="match status" value="1"/>
</dbReference>
<dbReference type="Pfam" id="PF17404">
    <property type="entry name" value="Nrap_D3"/>
    <property type="match status" value="1"/>
</dbReference>
<dbReference type="GO" id="GO:0003723">
    <property type="term" value="F:RNA binding"/>
    <property type="evidence" value="ECO:0007669"/>
    <property type="project" value="UniProtKB-KW"/>
</dbReference>